<dbReference type="InterPro" id="IPR013154">
    <property type="entry name" value="ADH-like_N"/>
</dbReference>
<sequence length="329" mass="33869">MRAIAYDRFGPASDVLTLTRIEPPAPAAGEVLVRLAWSGVNPSDAKARAGIRPGVTKPPFPQIVPHSDGAGVIEAVGAGVDAARIGERVWIWNGQWQRACGTAAEYIALPQAQAVPLPDGVDLATGAVLGIPGLTACQTVFGGGDVAGQTLLISGGAGAVGHIAVQLARWGGATVIATCSKGAEARVRAAGADHVLEYRDPDLTARIMEITGGRGVDRAVEVEFGENIAVLPEIVAPLGTIAVYGSGKQMAPTLPFGAYLFKALKIDITLIYILPDAARDAAIATLHKTLQDGALRPEIGARYALADCAEAHEAVMTPGRTGAVLLEIG</sequence>
<feature type="domain" description="Enoyl reductase (ER)" evidence="2">
    <location>
        <begin position="12"/>
        <end position="326"/>
    </location>
</feature>
<dbReference type="InterPro" id="IPR036291">
    <property type="entry name" value="NAD(P)-bd_dom_sf"/>
</dbReference>
<dbReference type="Proteomes" id="UP000183974">
    <property type="component" value="Unassembled WGS sequence"/>
</dbReference>
<dbReference type="Gene3D" id="3.40.50.720">
    <property type="entry name" value="NAD(P)-binding Rossmann-like Domain"/>
    <property type="match status" value="1"/>
</dbReference>
<dbReference type="EMBL" id="FRBR01000019">
    <property type="protein sequence ID" value="SHM49794.1"/>
    <property type="molecule type" value="Genomic_DNA"/>
</dbReference>
<dbReference type="PANTHER" id="PTHR44154">
    <property type="entry name" value="QUINONE OXIDOREDUCTASE"/>
    <property type="match status" value="1"/>
</dbReference>
<dbReference type="InterPro" id="IPR011032">
    <property type="entry name" value="GroES-like_sf"/>
</dbReference>
<evidence type="ECO:0000313" key="3">
    <source>
        <dbReference type="EMBL" id="SHM49794.1"/>
    </source>
</evidence>
<keyword evidence="4" id="KW-1185">Reference proteome</keyword>
<dbReference type="RefSeq" id="WP_073037376.1">
    <property type="nucleotide sequence ID" value="NZ_BMLR01000019.1"/>
</dbReference>
<dbReference type="AlphaFoldDB" id="A0A1M7J9Y0"/>
<dbReference type="PANTHER" id="PTHR44154:SF1">
    <property type="entry name" value="QUINONE OXIDOREDUCTASE"/>
    <property type="match status" value="1"/>
</dbReference>
<dbReference type="OrthoDB" id="7355832at2"/>
<dbReference type="Gene3D" id="3.90.180.10">
    <property type="entry name" value="Medium-chain alcohol dehydrogenases, catalytic domain"/>
    <property type="match status" value="1"/>
</dbReference>
<dbReference type="STRING" id="337701.SAMN05444398_1195"/>
<dbReference type="InterPro" id="IPR013149">
    <property type="entry name" value="ADH-like_C"/>
</dbReference>
<dbReference type="InterPro" id="IPR051603">
    <property type="entry name" value="Zinc-ADH_QOR/CCCR"/>
</dbReference>
<dbReference type="Pfam" id="PF00107">
    <property type="entry name" value="ADH_zinc_N"/>
    <property type="match status" value="1"/>
</dbReference>
<dbReference type="InterPro" id="IPR020843">
    <property type="entry name" value="ER"/>
</dbReference>
<evidence type="ECO:0000259" key="2">
    <source>
        <dbReference type="SMART" id="SM00829"/>
    </source>
</evidence>
<evidence type="ECO:0000313" key="4">
    <source>
        <dbReference type="Proteomes" id="UP000183974"/>
    </source>
</evidence>
<dbReference type="Pfam" id="PF08240">
    <property type="entry name" value="ADH_N"/>
    <property type="match status" value="1"/>
</dbReference>
<protein>
    <submittedName>
        <fullName evidence="3">NADPH2:quinone reductase</fullName>
    </submittedName>
</protein>
<name>A0A1M7J9Y0_9RHOB</name>
<dbReference type="CDD" id="cd08253">
    <property type="entry name" value="zeta_crystallin"/>
    <property type="match status" value="1"/>
</dbReference>
<dbReference type="SUPFAM" id="SSF50129">
    <property type="entry name" value="GroES-like"/>
    <property type="match status" value="1"/>
</dbReference>
<evidence type="ECO:0000256" key="1">
    <source>
        <dbReference type="ARBA" id="ARBA00022857"/>
    </source>
</evidence>
<keyword evidence="1" id="KW-0521">NADP</keyword>
<gene>
    <name evidence="3" type="ORF">SAMN05444398_1195</name>
</gene>
<dbReference type="SMART" id="SM00829">
    <property type="entry name" value="PKS_ER"/>
    <property type="match status" value="1"/>
</dbReference>
<accession>A0A1M7J9Y0</accession>
<dbReference type="GO" id="GO:0016491">
    <property type="term" value="F:oxidoreductase activity"/>
    <property type="evidence" value="ECO:0007669"/>
    <property type="project" value="InterPro"/>
</dbReference>
<dbReference type="SUPFAM" id="SSF51735">
    <property type="entry name" value="NAD(P)-binding Rossmann-fold domains"/>
    <property type="match status" value="1"/>
</dbReference>
<organism evidence="3 4">
    <name type="scientific">Roseovarius pacificus</name>
    <dbReference type="NCBI Taxonomy" id="337701"/>
    <lineage>
        <taxon>Bacteria</taxon>
        <taxon>Pseudomonadati</taxon>
        <taxon>Pseudomonadota</taxon>
        <taxon>Alphaproteobacteria</taxon>
        <taxon>Rhodobacterales</taxon>
        <taxon>Roseobacteraceae</taxon>
        <taxon>Roseovarius</taxon>
    </lineage>
</organism>
<reference evidence="3 4" key="1">
    <citation type="submission" date="2016-11" db="EMBL/GenBank/DDBJ databases">
        <authorList>
            <person name="Jaros S."/>
            <person name="Januszkiewicz K."/>
            <person name="Wedrychowicz H."/>
        </authorList>
    </citation>
    <scope>NUCLEOTIDE SEQUENCE [LARGE SCALE GENOMIC DNA]</scope>
    <source>
        <strain evidence="3 4">DSM 29589</strain>
    </source>
</reference>
<proteinExistence type="predicted"/>